<dbReference type="AlphaFoldDB" id="C6B7A4"/>
<dbReference type="Proteomes" id="UP000002256">
    <property type="component" value="Plasmid pR132502"/>
</dbReference>
<feature type="chain" id="PRO_5002962058" evidence="1">
    <location>
        <begin position="32"/>
        <end position="187"/>
    </location>
</feature>
<keyword evidence="2" id="KW-0614">Plasmid</keyword>
<evidence type="ECO:0000256" key="1">
    <source>
        <dbReference type="SAM" id="SignalP"/>
    </source>
</evidence>
<dbReference type="KEGG" id="rlg:Rleg_6929"/>
<organism evidence="2 3">
    <name type="scientific">Rhizobium leguminosarum bv. trifolii (strain WSM1325)</name>
    <dbReference type="NCBI Taxonomy" id="395491"/>
    <lineage>
        <taxon>Bacteria</taxon>
        <taxon>Pseudomonadati</taxon>
        <taxon>Pseudomonadota</taxon>
        <taxon>Alphaproteobacteria</taxon>
        <taxon>Hyphomicrobiales</taxon>
        <taxon>Rhizobiaceae</taxon>
        <taxon>Rhizobium/Agrobacterium group</taxon>
        <taxon>Rhizobium</taxon>
    </lineage>
</organism>
<dbReference type="HOGENOM" id="CLU_1474061_0_0_5"/>
<dbReference type="EMBL" id="CP001624">
    <property type="protein sequence ID" value="ACS59962.1"/>
    <property type="molecule type" value="Genomic_DNA"/>
</dbReference>
<gene>
    <name evidence="2" type="ordered locus">Rleg_6929</name>
</gene>
<evidence type="ECO:0000313" key="2">
    <source>
        <dbReference type="EMBL" id="ACS59962.1"/>
    </source>
</evidence>
<proteinExistence type="predicted"/>
<protein>
    <submittedName>
        <fullName evidence="2">Uncharacterized protein</fullName>
    </submittedName>
</protein>
<reference evidence="2 3" key="1">
    <citation type="journal article" date="2010" name="Stand. Genomic Sci.">
        <title>Complete genome sequence of Rhizobium leguminosarum bv. trifolii strain WSM1325, an effective microsymbiont of annual Mediterranean clovers.</title>
        <authorList>
            <person name="Reeve W."/>
            <person name="O'Hara G."/>
            <person name="Chain P."/>
            <person name="Ardley J."/>
            <person name="Brau L."/>
            <person name="Nandesena K."/>
            <person name="Tiwari R."/>
            <person name="Copeland A."/>
            <person name="Nolan M."/>
            <person name="Han C."/>
            <person name="Brettin T."/>
            <person name="Land M."/>
            <person name="Ovchinikova G."/>
            <person name="Ivanova N."/>
            <person name="Mavromatis K."/>
            <person name="Markowitz V."/>
            <person name="Kyrpides N."/>
            <person name="Melino V."/>
            <person name="Denton M."/>
            <person name="Yates R."/>
            <person name="Howieson J."/>
        </authorList>
    </citation>
    <scope>NUCLEOTIDE SEQUENCE [LARGE SCALE GENOMIC DNA]</scope>
    <source>
        <strain evidence="3">WSM1325</strain>
        <plasmid evidence="3">Plasmid pR132502</plasmid>
    </source>
</reference>
<feature type="signal peptide" evidence="1">
    <location>
        <begin position="1"/>
        <end position="31"/>
    </location>
</feature>
<evidence type="ECO:0000313" key="3">
    <source>
        <dbReference type="Proteomes" id="UP000002256"/>
    </source>
</evidence>
<geneLocation type="plasmid" evidence="2 3">
    <name>pR132502</name>
</geneLocation>
<sequence length="187" mass="20652">MGRFMKCIAELLMGLAGATLVVISAVHPAEANSDNGEDPSCEIVNLAYAATMNATRSSVTAYAEQDDGSLVFIADLRTQLGTNYLKDSTRKQWIRYPQTKWVPADRFGPKITDCVLKGDESHPDLAAKHYSAIRHEAPHVSKVDFWITHDDGRIVKMRIGPWGVKLKSGLGVIEIRKFDDEALTPPL</sequence>
<keyword evidence="1" id="KW-0732">Signal</keyword>
<accession>C6B7A4</accession>
<name>C6B7A4_RHILS</name>